<protein>
    <submittedName>
        <fullName evidence="1">Uncharacterized protein</fullName>
    </submittedName>
</protein>
<proteinExistence type="predicted"/>
<name>A0A2S9XQ89_9BACT</name>
<dbReference type="EMBL" id="PVNK01000174">
    <property type="protein sequence ID" value="PRP95032.1"/>
    <property type="molecule type" value="Genomic_DNA"/>
</dbReference>
<accession>A0A2S9XQ89</accession>
<sequence>MSISTQVLLTLFATLTPTTGGPSDLCDIVYTDTGKPIFCEPHQEGAPRYDGTVCCDERMCFESPEGYCLADEKPFYCELGEVRSTGEVSCYFEVPDYCDVFPCAPGFQAQPQANHICCHEGICWSTFGDSNDCELQDIYWCYDGVTNEDGTVTCFD</sequence>
<evidence type="ECO:0000313" key="2">
    <source>
        <dbReference type="Proteomes" id="UP000237968"/>
    </source>
</evidence>
<organism evidence="1 2">
    <name type="scientific">Enhygromyxa salina</name>
    <dbReference type="NCBI Taxonomy" id="215803"/>
    <lineage>
        <taxon>Bacteria</taxon>
        <taxon>Pseudomonadati</taxon>
        <taxon>Myxococcota</taxon>
        <taxon>Polyangia</taxon>
        <taxon>Nannocystales</taxon>
        <taxon>Nannocystaceae</taxon>
        <taxon>Enhygromyxa</taxon>
    </lineage>
</organism>
<dbReference type="Proteomes" id="UP000237968">
    <property type="component" value="Unassembled WGS sequence"/>
</dbReference>
<dbReference type="RefSeq" id="WP_181197975.1">
    <property type="nucleotide sequence ID" value="NZ_PVNK01000174.1"/>
</dbReference>
<evidence type="ECO:0000313" key="1">
    <source>
        <dbReference type="EMBL" id="PRP95032.1"/>
    </source>
</evidence>
<gene>
    <name evidence="1" type="ORF">ENSA5_40300</name>
</gene>
<keyword evidence="2" id="KW-1185">Reference proteome</keyword>
<dbReference type="AlphaFoldDB" id="A0A2S9XQ89"/>
<reference evidence="1 2" key="1">
    <citation type="submission" date="2018-03" db="EMBL/GenBank/DDBJ databases">
        <title>Draft Genome Sequences of the Obligatory Marine Myxobacteria Enhygromyxa salina SWB005.</title>
        <authorList>
            <person name="Poehlein A."/>
            <person name="Moghaddam J.A."/>
            <person name="Harms H."/>
            <person name="Alanjari M."/>
            <person name="Koenig G.M."/>
            <person name="Daniel R."/>
            <person name="Schaeberle T.F."/>
        </authorList>
    </citation>
    <scope>NUCLEOTIDE SEQUENCE [LARGE SCALE GENOMIC DNA]</scope>
    <source>
        <strain evidence="1 2">SWB005</strain>
    </source>
</reference>
<comment type="caution">
    <text evidence="1">The sequence shown here is derived from an EMBL/GenBank/DDBJ whole genome shotgun (WGS) entry which is preliminary data.</text>
</comment>